<feature type="compositionally biased region" description="Basic and acidic residues" evidence="1">
    <location>
        <begin position="53"/>
        <end position="62"/>
    </location>
</feature>
<protein>
    <submittedName>
        <fullName evidence="2">Uncharacterized protein</fullName>
    </submittedName>
</protein>
<keyword evidence="3" id="KW-1185">Reference proteome</keyword>
<dbReference type="Proteomes" id="UP001603857">
    <property type="component" value="Unassembled WGS sequence"/>
</dbReference>
<sequence length="116" mass="13435">MIPVWNFLVTHAKFEKTVRNIRRNITVHGGDAKEEAGGKGGAERRTGARRRGFRGDDERSGAREMDFAAKEVERPRNAVRRQRKDLRVRMLEVSRERGGERKRILDERANYGLCNE</sequence>
<dbReference type="EMBL" id="JBGMDY010000011">
    <property type="protein sequence ID" value="KAL2316552.1"/>
    <property type="molecule type" value="Genomic_DNA"/>
</dbReference>
<dbReference type="InterPro" id="IPR029131">
    <property type="entry name" value="HAUS5"/>
</dbReference>
<evidence type="ECO:0000256" key="1">
    <source>
        <dbReference type="SAM" id="MobiDB-lite"/>
    </source>
</evidence>
<comment type="caution">
    <text evidence="2">The sequence shown here is derived from an EMBL/GenBank/DDBJ whole genome shotgun (WGS) entry which is preliminary data.</text>
</comment>
<gene>
    <name evidence="2" type="ORF">Fmac_030428</name>
</gene>
<dbReference type="PANTHER" id="PTHR34968:SF1">
    <property type="entry name" value="AUGMIN SUBUNIT 5"/>
    <property type="match status" value="1"/>
</dbReference>
<dbReference type="PANTHER" id="PTHR34968">
    <property type="entry name" value="AUGMIN SUBUNIT 5"/>
    <property type="match status" value="1"/>
</dbReference>
<evidence type="ECO:0000313" key="2">
    <source>
        <dbReference type="EMBL" id="KAL2316552.1"/>
    </source>
</evidence>
<dbReference type="Pfam" id="PF14817">
    <property type="entry name" value="HAUS5"/>
    <property type="match status" value="1"/>
</dbReference>
<name>A0ABD1KZ80_9FABA</name>
<feature type="region of interest" description="Disordered" evidence="1">
    <location>
        <begin position="29"/>
        <end position="62"/>
    </location>
</feature>
<dbReference type="InterPro" id="IPR044706">
    <property type="entry name" value="AUG5_plant"/>
</dbReference>
<reference evidence="2 3" key="1">
    <citation type="submission" date="2024-08" db="EMBL/GenBank/DDBJ databases">
        <title>Insights into the chromosomal genome structure of Flemingia macrophylla.</title>
        <authorList>
            <person name="Ding Y."/>
            <person name="Zhao Y."/>
            <person name="Bi W."/>
            <person name="Wu M."/>
            <person name="Zhao G."/>
            <person name="Gong Y."/>
            <person name="Li W."/>
            <person name="Zhang P."/>
        </authorList>
    </citation>
    <scope>NUCLEOTIDE SEQUENCE [LARGE SCALE GENOMIC DNA]</scope>
    <source>
        <strain evidence="2">DYQJB</strain>
        <tissue evidence="2">Leaf</tissue>
    </source>
</reference>
<dbReference type="AlphaFoldDB" id="A0ABD1KZ80"/>
<feature type="compositionally biased region" description="Basic and acidic residues" evidence="1">
    <location>
        <begin position="30"/>
        <end position="46"/>
    </location>
</feature>
<proteinExistence type="predicted"/>
<organism evidence="2 3">
    <name type="scientific">Flemingia macrophylla</name>
    <dbReference type="NCBI Taxonomy" id="520843"/>
    <lineage>
        <taxon>Eukaryota</taxon>
        <taxon>Viridiplantae</taxon>
        <taxon>Streptophyta</taxon>
        <taxon>Embryophyta</taxon>
        <taxon>Tracheophyta</taxon>
        <taxon>Spermatophyta</taxon>
        <taxon>Magnoliopsida</taxon>
        <taxon>eudicotyledons</taxon>
        <taxon>Gunneridae</taxon>
        <taxon>Pentapetalae</taxon>
        <taxon>rosids</taxon>
        <taxon>fabids</taxon>
        <taxon>Fabales</taxon>
        <taxon>Fabaceae</taxon>
        <taxon>Papilionoideae</taxon>
        <taxon>50 kb inversion clade</taxon>
        <taxon>NPAAA clade</taxon>
        <taxon>indigoferoid/millettioid clade</taxon>
        <taxon>Phaseoleae</taxon>
        <taxon>Flemingia</taxon>
    </lineage>
</organism>
<accession>A0ABD1KZ80</accession>
<evidence type="ECO:0000313" key="3">
    <source>
        <dbReference type="Proteomes" id="UP001603857"/>
    </source>
</evidence>